<reference evidence="4 5" key="1">
    <citation type="submission" date="2017-04" db="EMBL/GenBank/DDBJ databases">
        <authorList>
            <person name="Afonso C.L."/>
            <person name="Miller P.J."/>
            <person name="Scott M.A."/>
            <person name="Spackman E."/>
            <person name="Goraichik I."/>
            <person name="Dimitrov K.M."/>
            <person name="Suarez D.L."/>
            <person name="Swayne D.E."/>
        </authorList>
    </citation>
    <scope>NUCLEOTIDE SEQUENCE [LARGE SCALE GENOMIC DNA]</scope>
    <source>
        <strain evidence="4 5">N3/975</strain>
    </source>
</reference>
<feature type="region of interest" description="Disordered" evidence="1">
    <location>
        <begin position="43"/>
        <end position="155"/>
    </location>
</feature>
<feature type="chain" id="PRO_5012575454" evidence="2">
    <location>
        <begin position="26"/>
        <end position="931"/>
    </location>
</feature>
<feature type="compositionally biased region" description="Acidic residues" evidence="1">
    <location>
        <begin position="119"/>
        <end position="136"/>
    </location>
</feature>
<dbReference type="Gene3D" id="3.30.457.10">
    <property type="entry name" value="Copper amine oxidase-like, N-terminal domain"/>
    <property type="match status" value="2"/>
</dbReference>
<feature type="domain" description="Copper amine oxidase-like N-terminal" evidence="3">
    <location>
        <begin position="174"/>
        <end position="278"/>
    </location>
</feature>
<proteinExistence type="predicted"/>
<evidence type="ECO:0000256" key="2">
    <source>
        <dbReference type="SAM" id="SignalP"/>
    </source>
</evidence>
<evidence type="ECO:0000259" key="3">
    <source>
        <dbReference type="Pfam" id="PF07833"/>
    </source>
</evidence>
<protein>
    <submittedName>
        <fullName evidence="4">Copper amine oxidase N-terminal domain-containing protein</fullName>
    </submittedName>
</protein>
<dbReference type="SUPFAM" id="SSF55383">
    <property type="entry name" value="Copper amine oxidase, domain N"/>
    <property type="match status" value="2"/>
</dbReference>
<keyword evidence="2" id="KW-0732">Signal</keyword>
<dbReference type="RefSeq" id="WP_208914663.1">
    <property type="nucleotide sequence ID" value="NZ_LT840184.1"/>
</dbReference>
<accession>A0A1X7HJI4</accession>
<evidence type="ECO:0000313" key="5">
    <source>
        <dbReference type="Proteomes" id="UP000192940"/>
    </source>
</evidence>
<organism evidence="4 5">
    <name type="scientific">Paenibacillus uliginis N3/975</name>
    <dbReference type="NCBI Taxonomy" id="1313296"/>
    <lineage>
        <taxon>Bacteria</taxon>
        <taxon>Bacillati</taxon>
        <taxon>Bacillota</taxon>
        <taxon>Bacilli</taxon>
        <taxon>Bacillales</taxon>
        <taxon>Paenibacillaceae</taxon>
        <taxon>Paenibacillus</taxon>
    </lineage>
</organism>
<feature type="compositionally biased region" description="Polar residues" evidence="1">
    <location>
        <begin position="137"/>
        <end position="155"/>
    </location>
</feature>
<evidence type="ECO:0000313" key="4">
    <source>
        <dbReference type="EMBL" id="SMF87703.1"/>
    </source>
</evidence>
<dbReference type="Pfam" id="PF07833">
    <property type="entry name" value="Cu_amine_oxidN1"/>
    <property type="match status" value="2"/>
</dbReference>
<dbReference type="InterPro" id="IPR012854">
    <property type="entry name" value="Cu_amine_oxidase-like_N"/>
</dbReference>
<feature type="signal peptide" evidence="2">
    <location>
        <begin position="1"/>
        <end position="25"/>
    </location>
</feature>
<feature type="compositionally biased region" description="Polar residues" evidence="1">
    <location>
        <begin position="65"/>
        <end position="76"/>
    </location>
</feature>
<gene>
    <name evidence="4" type="ORF">SAMN05661091_3857</name>
</gene>
<dbReference type="AlphaFoldDB" id="A0A1X7HJI4"/>
<name>A0A1X7HJI4_9BACL</name>
<dbReference type="EMBL" id="LT840184">
    <property type="protein sequence ID" value="SMF87703.1"/>
    <property type="molecule type" value="Genomic_DNA"/>
</dbReference>
<dbReference type="InterPro" id="IPR035986">
    <property type="entry name" value="PKD_dom_sf"/>
</dbReference>
<dbReference type="InterPro" id="IPR013783">
    <property type="entry name" value="Ig-like_fold"/>
</dbReference>
<dbReference type="SUPFAM" id="SSF49299">
    <property type="entry name" value="PKD domain"/>
    <property type="match status" value="1"/>
</dbReference>
<dbReference type="STRING" id="1313296.SAMN05661091_3857"/>
<dbReference type="Gene3D" id="2.60.40.10">
    <property type="entry name" value="Immunoglobulins"/>
    <property type="match status" value="1"/>
</dbReference>
<feature type="domain" description="Copper amine oxidase-like N-terminal" evidence="3">
    <location>
        <begin position="322"/>
        <end position="426"/>
    </location>
</feature>
<sequence length="931" mass="102377">MNFKRMSIITVLAVAQVSTVVPVSAQSSAVMVPGQVMVQSEAANSGNVEQQQSQELLQQRDKASESVTSSSLTPDNSVPLEESSPDKSTDTDLNDPDSVQSNADESGKIDDTQSPSESIPDDESVTEEAEKNEEDQVGTQDDQSPNTEDPKSNSVDSSINELILLMNSADMYHNGKHYKAAQPMAVKNGVSYVSIRAMVERVGLKLSYNNTTKETIIMKDGNELRFKTNSSTYKVNGESRTMKGPSYQYNNTFMVPLTSITQALGIPYKVNQPEKKVILDLSGINGNDNGSGSGGGSVDPKPPINNEPGLILMMNSDKMYHNGKLYIAGQPMAVKNGISYVAIRSLVERIGLKLTYDSKTKETVIIRGSDELRFKTDSKYYTVNGVKTSMKGAAYQTNNVFMVPLTSITQALDIPYKVDQANKRIILNLGTKPVAAFTVENDEIFAGKTKVKYKTNAYSPNGLQIVNEKWEGREDIFAEPGTRTITYYVQDSSGEWSDPYSVTIRVLAPNEPPVAMFTTDKEEYKMGEKITYIDQSTDDENAIVKWDWDNNALAFFAPGPATIGLTVTDKHGATSYYEKTIIINGETFYTRDEFNQLFTEIGEKYIFNGANVPSMDLVPYTRTSEPRMLIRSNSPERVYTEGVVYRETGVGATRFMIHHLNETGKNVKMYVVATNFNDTRASLTTENVGFGGPINIPTATGKASVQRYFESMQSGKDYQTITLQPGESKVILKELSAQSMKNDQVISMFADLYTDSPIRYNIVMIEENKDPIQKLPFLKLHPSDGIHNRGTYPDSTRLIESNELVGKTPARLSIADKVNDPNLTGYDGITGYETSNAGNFGVVYRIKMNRVAPNTLISFNPRGGKYMGVIMVNGNIIGAPSSGAASAPNEASVLFRTGQYEQSVEILFTAAPGSSLPISLLFTPLPELKSN</sequence>
<evidence type="ECO:0000256" key="1">
    <source>
        <dbReference type="SAM" id="MobiDB-lite"/>
    </source>
</evidence>
<dbReference type="InterPro" id="IPR036582">
    <property type="entry name" value="Mao_N_sf"/>
</dbReference>
<dbReference type="Proteomes" id="UP000192940">
    <property type="component" value="Chromosome I"/>
</dbReference>
<keyword evidence="5" id="KW-1185">Reference proteome</keyword>